<organism evidence="3 4">
    <name type="scientific">Gluconobacter albidus</name>
    <dbReference type="NCBI Taxonomy" id="318683"/>
    <lineage>
        <taxon>Bacteria</taxon>
        <taxon>Pseudomonadati</taxon>
        <taxon>Pseudomonadota</taxon>
        <taxon>Alphaproteobacteria</taxon>
        <taxon>Acetobacterales</taxon>
        <taxon>Acetobacteraceae</taxon>
        <taxon>Gluconobacter</taxon>
    </lineage>
</organism>
<dbReference type="PATRIC" id="fig|318683.6.peg.3314"/>
<dbReference type="EMBL" id="LHZR01000064">
    <property type="protein sequence ID" value="KXV50912.1"/>
    <property type="molecule type" value="Genomic_DNA"/>
</dbReference>
<gene>
    <name evidence="3" type="ORF">AD945_01050</name>
</gene>
<feature type="region of interest" description="Disordered" evidence="1">
    <location>
        <begin position="27"/>
        <end position="67"/>
    </location>
</feature>
<accession>A0A149TN88</accession>
<dbReference type="InterPro" id="IPR031618">
    <property type="entry name" value="T4SS_TraI"/>
</dbReference>
<name>A0A149TN88_9PROT</name>
<protein>
    <submittedName>
        <fullName evidence="3">Type IV secretion system protein DotC</fullName>
    </submittedName>
</protein>
<dbReference type="Proteomes" id="UP000075636">
    <property type="component" value="Unassembled WGS sequence"/>
</dbReference>
<evidence type="ECO:0000313" key="4">
    <source>
        <dbReference type="Proteomes" id="UP000075636"/>
    </source>
</evidence>
<keyword evidence="2" id="KW-0732">Signal</keyword>
<evidence type="ECO:0000256" key="1">
    <source>
        <dbReference type="SAM" id="MobiDB-lite"/>
    </source>
</evidence>
<evidence type="ECO:0000256" key="2">
    <source>
        <dbReference type="SAM" id="SignalP"/>
    </source>
</evidence>
<comment type="caution">
    <text evidence="3">The sequence shown here is derived from an EMBL/GenBank/DDBJ whole genome shotgun (WGS) entry which is preliminary data.</text>
</comment>
<dbReference type="RefSeq" id="WP_062105799.1">
    <property type="nucleotide sequence ID" value="NZ_LHZR01000064.1"/>
</dbReference>
<evidence type="ECO:0000313" key="3">
    <source>
        <dbReference type="EMBL" id="KXV50912.1"/>
    </source>
</evidence>
<dbReference type="OrthoDB" id="7992122at2"/>
<dbReference type="AlphaFoldDB" id="A0A149TN88"/>
<feature type="signal peptide" evidence="2">
    <location>
        <begin position="1"/>
        <end position="25"/>
    </location>
</feature>
<proteinExistence type="predicted"/>
<sequence length="311" mass="33954">MRKPRHSTFRTALLAASLCGFTAHARAEPPQDLPVPEIPDGNPEAGNAIDTPITGAAEAPDIPDVDRPSSLEAMMAVRPGYSPKQESGNGRDSAVRSAAWAYGAQGGRAAESYAINELLRRYSHVLDQKVDFRTLVLPAGNGQTLIRPPVVTEAQMAVALDPSGQTARETGTIYQITRRAQLVTAVPQWRTWLVRTVSPPSPPADAVRPRTPHEVEVWRSGVAYGWAAGQRQAVEIFLDDLSRMERDVMGMGRYRVLLRAGKVAAPEVSQLHRDVQGGADLMRLDDRELRIRSQPGLDANRAHWHVSEGGQ</sequence>
<dbReference type="Pfam" id="PF16932">
    <property type="entry name" value="T4SS_TraI"/>
    <property type="match status" value="1"/>
</dbReference>
<reference evidence="3 4" key="1">
    <citation type="submission" date="2015-06" db="EMBL/GenBank/DDBJ databases">
        <title>Improved classification and identification of acetic acid bacteria using matrix-assisted laser desorption/ionization time-of-flight mass spectrometry; Gluconobacter nephelii and Gluconobacter uchimurae are later heterotypic synonyms of Gluconobacter japonicus and Gluconobacter oxydans, respectively.</title>
        <authorList>
            <person name="Li L."/>
            <person name="Cleenwerck I."/>
            <person name="De Vuyst L."/>
            <person name="Vandamme P."/>
        </authorList>
    </citation>
    <scope>NUCLEOTIDE SEQUENCE [LARGE SCALE GENOMIC DNA]</scope>
    <source>
        <strain evidence="3 4">LMG 1768</strain>
    </source>
</reference>
<feature type="chain" id="PRO_5007555852" evidence="2">
    <location>
        <begin position="26"/>
        <end position="311"/>
    </location>
</feature>